<dbReference type="EnsemblMetazoa" id="Aqu2.1.34411_001">
    <property type="protein sequence ID" value="Aqu2.1.34411_001"/>
    <property type="gene ID" value="Aqu2.1.34411"/>
</dbReference>
<keyword evidence="2" id="KW-0833">Ubl conjugation pathway</keyword>
<dbReference type="InterPro" id="IPR055417">
    <property type="entry name" value="UFD1_N1"/>
</dbReference>
<evidence type="ECO:0000256" key="1">
    <source>
        <dbReference type="ARBA" id="ARBA00006043"/>
    </source>
</evidence>
<protein>
    <recommendedName>
        <fullName evidence="3">Ubiquitin fusion degradation protein UFD1 N-terminal subdomain 1 domain-containing protein</fullName>
    </recommendedName>
</protein>
<dbReference type="InterPro" id="IPR004854">
    <property type="entry name" value="Ufd1-like"/>
</dbReference>
<dbReference type="PANTHER" id="PTHR12555">
    <property type="entry name" value="UBIQUITIN FUSION DEGRADATON PROTEIN 1"/>
    <property type="match status" value="1"/>
</dbReference>
<comment type="similarity">
    <text evidence="1">Belongs to the UFD1 family.</text>
</comment>
<dbReference type="AlphaFoldDB" id="A0A1X7V370"/>
<dbReference type="Pfam" id="PF03152">
    <property type="entry name" value="UFD1_N1"/>
    <property type="match status" value="1"/>
</dbReference>
<dbReference type="eggNOG" id="KOG1816">
    <property type="taxonomic scope" value="Eukaryota"/>
</dbReference>
<name>A0A1X7V370_AMPQE</name>
<dbReference type="GO" id="GO:0006511">
    <property type="term" value="P:ubiquitin-dependent protein catabolic process"/>
    <property type="evidence" value="ECO:0007669"/>
    <property type="project" value="InterPro"/>
</dbReference>
<evidence type="ECO:0000259" key="3">
    <source>
        <dbReference type="Pfam" id="PF03152"/>
    </source>
</evidence>
<dbReference type="GO" id="GO:0036503">
    <property type="term" value="P:ERAD pathway"/>
    <property type="evidence" value="ECO:0007669"/>
    <property type="project" value="TreeGrafter"/>
</dbReference>
<evidence type="ECO:0000313" key="4">
    <source>
        <dbReference type="EnsemblMetazoa" id="Aqu2.1.34411_001"/>
    </source>
</evidence>
<organism evidence="4">
    <name type="scientific">Amphimedon queenslandica</name>
    <name type="common">Sponge</name>
    <dbReference type="NCBI Taxonomy" id="400682"/>
    <lineage>
        <taxon>Eukaryota</taxon>
        <taxon>Metazoa</taxon>
        <taxon>Porifera</taxon>
        <taxon>Demospongiae</taxon>
        <taxon>Heteroscleromorpha</taxon>
        <taxon>Haplosclerida</taxon>
        <taxon>Niphatidae</taxon>
        <taxon>Amphimedon</taxon>
    </lineage>
</organism>
<reference evidence="4" key="1">
    <citation type="submission" date="2017-05" db="UniProtKB">
        <authorList>
            <consortium name="EnsemblMetazoa"/>
        </authorList>
    </citation>
    <scope>IDENTIFICATION</scope>
</reference>
<dbReference type="InParanoid" id="A0A1X7V370"/>
<proteinExistence type="inferred from homology"/>
<feature type="domain" description="Ubiquitin fusion degradation protein UFD1 N-terminal subdomain 1" evidence="3">
    <location>
        <begin position="1"/>
        <end position="30"/>
    </location>
</feature>
<dbReference type="OMA" id="NNTHCEV"/>
<dbReference type="GO" id="GO:0031593">
    <property type="term" value="F:polyubiquitin modification-dependent protein binding"/>
    <property type="evidence" value="ECO:0007669"/>
    <property type="project" value="TreeGrafter"/>
</dbReference>
<dbReference type="PANTHER" id="PTHR12555:SF13">
    <property type="entry name" value="UBIQUITIN RECOGNITION FACTOR IN ER-ASSOCIATED DEGRADATION PROTEIN 1"/>
    <property type="match status" value="1"/>
</dbReference>
<accession>A0A1X7V370</accession>
<dbReference type="STRING" id="400682.A0A1X7V370"/>
<evidence type="ECO:0000256" key="2">
    <source>
        <dbReference type="ARBA" id="ARBA00022786"/>
    </source>
</evidence>
<dbReference type="OrthoDB" id="422728at2759"/>
<dbReference type="InterPro" id="IPR042299">
    <property type="entry name" value="Ufd1-like_Nn"/>
</dbReference>
<sequence length="78" mass="9126">MLFCLTNNTHCEVLEFSTEEGRVYVPRWIENVTLPLATFSKFQPQSFDFLDISNPKAVYPFSNNNSEFFFLNFAFVKS</sequence>
<dbReference type="Gene3D" id="2.40.40.50">
    <property type="entry name" value="Ubiquitin fusion degradation protein UFD1, N-terminal domain"/>
    <property type="match status" value="1"/>
</dbReference>
<dbReference type="GO" id="GO:0034098">
    <property type="term" value="C:VCP-NPL4-UFD1 AAA ATPase complex"/>
    <property type="evidence" value="ECO:0007669"/>
    <property type="project" value="TreeGrafter"/>
</dbReference>